<evidence type="ECO:0000256" key="5">
    <source>
        <dbReference type="ARBA" id="ARBA00022692"/>
    </source>
</evidence>
<dbReference type="GO" id="GO:0070996">
    <property type="term" value="F:type 1 melanocortin receptor binding"/>
    <property type="evidence" value="ECO:0007669"/>
    <property type="project" value="TreeGrafter"/>
</dbReference>
<evidence type="ECO:0000256" key="10">
    <source>
        <dbReference type="SAM" id="Phobius"/>
    </source>
</evidence>
<evidence type="ECO:0000256" key="4">
    <source>
        <dbReference type="ARBA" id="ARBA00022475"/>
    </source>
</evidence>
<comment type="similarity">
    <text evidence="3">Belongs to the MRAP family.</text>
</comment>
<dbReference type="GO" id="GO:0030545">
    <property type="term" value="F:signaling receptor regulator activity"/>
    <property type="evidence" value="ECO:0007669"/>
    <property type="project" value="Ensembl"/>
</dbReference>
<comment type="subcellular location">
    <subcellularLocation>
        <location evidence="1">Cell membrane</location>
        <topology evidence="1">Single-pass membrane protein</topology>
    </subcellularLocation>
    <subcellularLocation>
        <location evidence="2">Endoplasmic reticulum membrane</location>
        <topology evidence="2">Single-pass membrane protein</topology>
    </subcellularLocation>
</comment>
<dbReference type="Ensembl" id="ENSGMOT00000054958.1">
    <property type="protein sequence ID" value="ENSGMOP00000028063.1"/>
    <property type="gene ID" value="ENSGMOG00000030530.1"/>
</dbReference>
<evidence type="ECO:0000256" key="1">
    <source>
        <dbReference type="ARBA" id="ARBA00004162"/>
    </source>
</evidence>
<feature type="compositionally biased region" description="Basic and acidic residues" evidence="9">
    <location>
        <begin position="74"/>
        <end position="83"/>
    </location>
</feature>
<dbReference type="GO" id="GO:0097009">
    <property type="term" value="P:energy homeostasis"/>
    <property type="evidence" value="ECO:0007669"/>
    <property type="project" value="Ensembl"/>
</dbReference>
<dbReference type="PANTHER" id="PTHR28675:SF1">
    <property type="entry name" value="MELANOCORTIN-2 RECEPTOR ACCESSORY PROTEIN 2"/>
    <property type="match status" value="1"/>
</dbReference>
<accession>A0A8C5FD81</accession>
<evidence type="ECO:0000313" key="12">
    <source>
        <dbReference type="Proteomes" id="UP000694546"/>
    </source>
</evidence>
<dbReference type="Pfam" id="PF15183">
    <property type="entry name" value="MRAP"/>
    <property type="match status" value="1"/>
</dbReference>
<dbReference type="GO" id="GO:0031782">
    <property type="term" value="F:type 4 melanocortin receptor binding"/>
    <property type="evidence" value="ECO:0007669"/>
    <property type="project" value="Ensembl"/>
</dbReference>
<dbReference type="GeneTree" id="ENSGT00940000167806"/>
<evidence type="ECO:0000256" key="6">
    <source>
        <dbReference type="ARBA" id="ARBA00022824"/>
    </source>
</evidence>
<evidence type="ECO:0000256" key="9">
    <source>
        <dbReference type="SAM" id="MobiDB-lite"/>
    </source>
</evidence>
<keyword evidence="6" id="KW-0256">Endoplasmic reticulum</keyword>
<sequence>MSGFENQSRANPHPSDYVWQYEYYDDEEPVSFEGLRAHRYSIVIGFWVGLAVFVIFMFFVLTLLTKTGAPPHQENPEPSEKRPRPGSALEDFPLPDDPEKAFSRPLLGEPRSFFHFYISEEPHPQHPQRRSAPGEQGGPAGHHPRTGPQGRGRGQPDGHGFRGISASVTERVADEEEEEHDDAGPRPIGGGGRGTRRSADTEDALMSHFDIPNFVNSESPSTSLGDDDLLICETALPPNSPHSRSQVLEAHHSIA</sequence>
<keyword evidence="5 10" id="KW-0812">Transmembrane</keyword>
<evidence type="ECO:0000256" key="8">
    <source>
        <dbReference type="ARBA" id="ARBA00023136"/>
    </source>
</evidence>
<keyword evidence="12" id="KW-1185">Reference proteome</keyword>
<dbReference type="OMA" id="NGHCDTH"/>
<organism evidence="11 12">
    <name type="scientific">Gadus morhua</name>
    <name type="common">Atlantic cod</name>
    <dbReference type="NCBI Taxonomy" id="8049"/>
    <lineage>
        <taxon>Eukaryota</taxon>
        <taxon>Metazoa</taxon>
        <taxon>Chordata</taxon>
        <taxon>Craniata</taxon>
        <taxon>Vertebrata</taxon>
        <taxon>Euteleostomi</taxon>
        <taxon>Actinopterygii</taxon>
        <taxon>Neopterygii</taxon>
        <taxon>Teleostei</taxon>
        <taxon>Neoteleostei</taxon>
        <taxon>Acanthomorphata</taxon>
        <taxon>Zeiogadaria</taxon>
        <taxon>Gadariae</taxon>
        <taxon>Gadiformes</taxon>
        <taxon>Gadoidei</taxon>
        <taxon>Gadidae</taxon>
        <taxon>Gadus</taxon>
    </lineage>
</organism>
<dbReference type="GO" id="GO:0106071">
    <property type="term" value="P:positive regulation of adenylate cyclase-activating G protein-coupled receptor signaling pathway"/>
    <property type="evidence" value="ECO:0007669"/>
    <property type="project" value="Ensembl"/>
</dbReference>
<dbReference type="GO" id="GO:0072659">
    <property type="term" value="P:protein localization to plasma membrane"/>
    <property type="evidence" value="ECO:0007669"/>
    <property type="project" value="TreeGrafter"/>
</dbReference>
<dbReference type="GO" id="GO:0042594">
    <property type="term" value="P:response to starvation"/>
    <property type="evidence" value="ECO:0007669"/>
    <property type="project" value="Ensembl"/>
</dbReference>
<evidence type="ECO:0000256" key="3">
    <source>
        <dbReference type="ARBA" id="ARBA00010063"/>
    </source>
</evidence>
<evidence type="ECO:0000256" key="7">
    <source>
        <dbReference type="ARBA" id="ARBA00022989"/>
    </source>
</evidence>
<feature type="region of interest" description="Disordered" evidence="9">
    <location>
        <begin position="122"/>
        <end position="205"/>
    </location>
</feature>
<dbReference type="GO" id="GO:0006112">
    <property type="term" value="P:energy reserve metabolic process"/>
    <property type="evidence" value="ECO:0007669"/>
    <property type="project" value="Ensembl"/>
</dbReference>
<dbReference type="GO" id="GO:0031781">
    <property type="term" value="F:type 3 melanocortin receptor binding"/>
    <property type="evidence" value="ECO:0007669"/>
    <property type="project" value="TreeGrafter"/>
</dbReference>
<reference evidence="11" key="2">
    <citation type="submission" date="2025-09" db="UniProtKB">
        <authorList>
            <consortium name="Ensembl"/>
        </authorList>
    </citation>
    <scope>IDENTIFICATION</scope>
</reference>
<name>A0A8C5FD81_GADMO</name>
<evidence type="ECO:0000256" key="2">
    <source>
        <dbReference type="ARBA" id="ARBA00004389"/>
    </source>
</evidence>
<dbReference type="AlphaFoldDB" id="A0A8C5FD81"/>
<dbReference type="GO" id="GO:0005789">
    <property type="term" value="C:endoplasmic reticulum membrane"/>
    <property type="evidence" value="ECO:0007669"/>
    <property type="project" value="UniProtKB-SubCell"/>
</dbReference>
<feature type="region of interest" description="Disordered" evidence="9">
    <location>
        <begin position="236"/>
        <end position="255"/>
    </location>
</feature>
<dbReference type="GO" id="GO:0005886">
    <property type="term" value="C:plasma membrane"/>
    <property type="evidence" value="ECO:0007669"/>
    <property type="project" value="UniProtKB-SubCell"/>
</dbReference>
<dbReference type="PANTHER" id="PTHR28675">
    <property type="entry name" value="MELANOCORTIN-2 RECEPTOR ACCESSORY PROTEIN 2"/>
    <property type="match status" value="1"/>
</dbReference>
<dbReference type="GO" id="GO:0031783">
    <property type="term" value="F:type 5 melanocortin receptor binding"/>
    <property type="evidence" value="ECO:0007669"/>
    <property type="project" value="TreeGrafter"/>
</dbReference>
<protein>
    <submittedName>
        <fullName evidence="11">Melanocortin 2 receptor accessory protein 2b</fullName>
    </submittedName>
</protein>
<reference evidence="11" key="1">
    <citation type="submission" date="2025-08" db="UniProtKB">
        <authorList>
            <consortium name="Ensembl"/>
        </authorList>
    </citation>
    <scope>IDENTIFICATION</scope>
</reference>
<dbReference type="GO" id="GO:0048471">
    <property type="term" value="C:perinuclear region of cytoplasm"/>
    <property type="evidence" value="ECO:0007669"/>
    <property type="project" value="Ensembl"/>
</dbReference>
<feature type="region of interest" description="Disordered" evidence="9">
    <location>
        <begin position="68"/>
        <end position="105"/>
    </location>
</feature>
<keyword evidence="8 10" id="KW-0472">Membrane</keyword>
<dbReference type="GO" id="GO:0005794">
    <property type="term" value="C:Golgi apparatus"/>
    <property type="evidence" value="ECO:0007669"/>
    <property type="project" value="Ensembl"/>
</dbReference>
<evidence type="ECO:0000313" key="11">
    <source>
        <dbReference type="Ensembl" id="ENSGMOP00000028063.1"/>
    </source>
</evidence>
<dbReference type="Proteomes" id="UP000694546">
    <property type="component" value="Chromosome 21"/>
</dbReference>
<keyword evidence="7 10" id="KW-1133">Transmembrane helix</keyword>
<dbReference type="InterPro" id="IPR028111">
    <property type="entry name" value="MRAP"/>
</dbReference>
<keyword evidence="4" id="KW-1003">Cell membrane</keyword>
<proteinExistence type="inferred from homology"/>
<dbReference type="GO" id="GO:0031780">
    <property type="term" value="F:corticotropin hormone receptor binding"/>
    <property type="evidence" value="ECO:0007669"/>
    <property type="project" value="TreeGrafter"/>
</dbReference>
<feature type="transmembrane region" description="Helical" evidence="10">
    <location>
        <begin position="40"/>
        <end position="64"/>
    </location>
</feature>